<gene>
    <name evidence="1" type="ORF">HPLM_LOCUS11088</name>
</gene>
<name>A0A0N4WJB5_HAEPC</name>
<proteinExistence type="predicted"/>
<dbReference type="AlphaFoldDB" id="A0A0N4WJB5"/>
<sequence>MSIANAVKIIKVEATAWFPRNDVRFRSYDEGPYHEKDYNVQLQVEEESVLIQLQALASLMGPAHDQFPCFRGLWASTSHATYYILQ</sequence>
<organism evidence="3">
    <name type="scientific">Haemonchus placei</name>
    <name type="common">Barber's pole worm</name>
    <dbReference type="NCBI Taxonomy" id="6290"/>
    <lineage>
        <taxon>Eukaryota</taxon>
        <taxon>Metazoa</taxon>
        <taxon>Ecdysozoa</taxon>
        <taxon>Nematoda</taxon>
        <taxon>Chromadorea</taxon>
        <taxon>Rhabditida</taxon>
        <taxon>Rhabditina</taxon>
        <taxon>Rhabditomorpha</taxon>
        <taxon>Strongyloidea</taxon>
        <taxon>Trichostrongylidae</taxon>
        <taxon>Haemonchus</taxon>
    </lineage>
</organism>
<accession>A0A0N4WJB5</accession>
<dbReference type="WBParaSite" id="HPLM_0001109601-mRNA-1">
    <property type="protein sequence ID" value="HPLM_0001109601-mRNA-1"/>
    <property type="gene ID" value="HPLM_0001109601"/>
</dbReference>
<dbReference type="EMBL" id="UZAF01017467">
    <property type="protein sequence ID" value="VDO41944.1"/>
    <property type="molecule type" value="Genomic_DNA"/>
</dbReference>
<protein>
    <submittedName>
        <fullName evidence="3">CYTH domain-containing protein</fullName>
    </submittedName>
</protein>
<keyword evidence="2" id="KW-1185">Reference proteome</keyword>
<evidence type="ECO:0000313" key="1">
    <source>
        <dbReference type="EMBL" id="VDO41944.1"/>
    </source>
</evidence>
<reference evidence="1 2" key="2">
    <citation type="submission" date="2018-11" db="EMBL/GenBank/DDBJ databases">
        <authorList>
            <consortium name="Pathogen Informatics"/>
        </authorList>
    </citation>
    <scope>NUCLEOTIDE SEQUENCE [LARGE SCALE GENOMIC DNA]</scope>
    <source>
        <strain evidence="1 2">MHpl1</strain>
    </source>
</reference>
<reference evidence="3" key="1">
    <citation type="submission" date="2017-02" db="UniProtKB">
        <authorList>
            <consortium name="WormBaseParasite"/>
        </authorList>
    </citation>
    <scope>IDENTIFICATION</scope>
</reference>
<evidence type="ECO:0000313" key="3">
    <source>
        <dbReference type="WBParaSite" id="HPLM_0001109601-mRNA-1"/>
    </source>
</evidence>
<dbReference type="Proteomes" id="UP000268014">
    <property type="component" value="Unassembled WGS sequence"/>
</dbReference>
<evidence type="ECO:0000313" key="2">
    <source>
        <dbReference type="Proteomes" id="UP000268014"/>
    </source>
</evidence>